<accession>A0ACA9SIX6</accession>
<proteinExistence type="predicted"/>
<comment type="caution">
    <text evidence="1">The sequence shown here is derived from an EMBL/GenBank/DDBJ whole genome shotgun (WGS) entry which is preliminary data.</text>
</comment>
<reference evidence="1" key="1">
    <citation type="submission" date="2021-06" db="EMBL/GenBank/DDBJ databases">
        <authorList>
            <person name="Kallberg Y."/>
            <person name="Tangrot J."/>
            <person name="Rosling A."/>
        </authorList>
    </citation>
    <scope>NUCLEOTIDE SEQUENCE</scope>
    <source>
        <strain evidence="1">MA461A</strain>
    </source>
</reference>
<name>A0ACA9SIX6_9GLOM</name>
<dbReference type="EMBL" id="CAJVQC010129661">
    <property type="protein sequence ID" value="CAG8841245.1"/>
    <property type="molecule type" value="Genomic_DNA"/>
</dbReference>
<evidence type="ECO:0000313" key="1">
    <source>
        <dbReference type="EMBL" id="CAG8841245.1"/>
    </source>
</evidence>
<feature type="non-terminal residue" evidence="1">
    <location>
        <position position="156"/>
    </location>
</feature>
<gene>
    <name evidence="1" type="ORF">RPERSI_LOCUS31790</name>
</gene>
<evidence type="ECO:0000313" key="2">
    <source>
        <dbReference type="Proteomes" id="UP000789920"/>
    </source>
</evidence>
<sequence>YPFINKKTKSTKMSFILASNSTTIHNSREKTNQPTRKHLRLNYFKKINSDFDVAPAPKKPVDTLPVEPTESSLFSALLLQKAGFKNIQIFECQNRVGGRVHTQYFNKEQKLYGELGAMRIPVAEEHHLVFDTIDYLNQRITNDDKIRTIPFIFSAE</sequence>
<keyword evidence="2" id="KW-1185">Reference proteome</keyword>
<organism evidence="1 2">
    <name type="scientific">Racocetra persica</name>
    <dbReference type="NCBI Taxonomy" id="160502"/>
    <lineage>
        <taxon>Eukaryota</taxon>
        <taxon>Fungi</taxon>
        <taxon>Fungi incertae sedis</taxon>
        <taxon>Mucoromycota</taxon>
        <taxon>Glomeromycotina</taxon>
        <taxon>Glomeromycetes</taxon>
        <taxon>Diversisporales</taxon>
        <taxon>Gigasporaceae</taxon>
        <taxon>Racocetra</taxon>
    </lineage>
</organism>
<protein>
    <submittedName>
        <fullName evidence="1">2148_t:CDS:1</fullName>
    </submittedName>
</protein>
<feature type="non-terminal residue" evidence="1">
    <location>
        <position position="1"/>
    </location>
</feature>
<dbReference type="Proteomes" id="UP000789920">
    <property type="component" value="Unassembled WGS sequence"/>
</dbReference>